<comment type="caution">
    <text evidence="1">The sequence shown here is derived from an EMBL/GenBank/DDBJ whole genome shotgun (WGS) entry which is preliminary data.</text>
</comment>
<keyword evidence="2" id="KW-1185">Reference proteome</keyword>
<evidence type="ECO:0000313" key="2">
    <source>
        <dbReference type="Proteomes" id="UP001189429"/>
    </source>
</evidence>
<reference evidence="1" key="1">
    <citation type="submission" date="2023-10" db="EMBL/GenBank/DDBJ databases">
        <authorList>
            <person name="Chen Y."/>
            <person name="Shah S."/>
            <person name="Dougan E. K."/>
            <person name="Thang M."/>
            <person name="Chan C."/>
        </authorList>
    </citation>
    <scope>NUCLEOTIDE SEQUENCE [LARGE SCALE GENOMIC DNA]</scope>
</reference>
<dbReference type="Proteomes" id="UP001189429">
    <property type="component" value="Unassembled WGS sequence"/>
</dbReference>
<gene>
    <name evidence="1" type="ORF">PCOR1329_LOCUS60588</name>
</gene>
<accession>A0ABN9VRS7</accession>
<feature type="non-terminal residue" evidence="1">
    <location>
        <position position="1"/>
    </location>
</feature>
<name>A0ABN9VRS7_9DINO</name>
<dbReference type="EMBL" id="CAUYUJ010017594">
    <property type="protein sequence ID" value="CAK0876094.1"/>
    <property type="molecule type" value="Genomic_DNA"/>
</dbReference>
<proteinExistence type="predicted"/>
<sequence length="117" mass="12479">ESYPTCNCACCSFQHENRGKDAGAACLPIYYGQEFLHEGFADCQRVVGGHGMFCDSHPDDPSAAWGRSSQVDTAWFCIHRCMPSDLRADTDPSDSSSECVPATARALRAAGVDLGGG</sequence>
<protein>
    <submittedName>
        <fullName evidence="1">Uncharacterized protein</fullName>
    </submittedName>
</protein>
<organism evidence="1 2">
    <name type="scientific">Prorocentrum cordatum</name>
    <dbReference type="NCBI Taxonomy" id="2364126"/>
    <lineage>
        <taxon>Eukaryota</taxon>
        <taxon>Sar</taxon>
        <taxon>Alveolata</taxon>
        <taxon>Dinophyceae</taxon>
        <taxon>Prorocentrales</taxon>
        <taxon>Prorocentraceae</taxon>
        <taxon>Prorocentrum</taxon>
    </lineage>
</organism>
<evidence type="ECO:0000313" key="1">
    <source>
        <dbReference type="EMBL" id="CAK0876094.1"/>
    </source>
</evidence>